<dbReference type="PANTHER" id="PTHR34609:SF17">
    <property type="entry name" value="GEO08273P1-RELATED"/>
    <property type="match status" value="1"/>
</dbReference>
<feature type="transmembrane region" description="Helical" evidence="1">
    <location>
        <begin position="102"/>
        <end position="126"/>
    </location>
</feature>
<proteinExistence type="predicted"/>
<dbReference type="Proteomes" id="UP001152798">
    <property type="component" value="Chromosome 1"/>
</dbReference>
<organism evidence="2 3">
    <name type="scientific">Nezara viridula</name>
    <name type="common">Southern green stink bug</name>
    <name type="synonym">Cimex viridulus</name>
    <dbReference type="NCBI Taxonomy" id="85310"/>
    <lineage>
        <taxon>Eukaryota</taxon>
        <taxon>Metazoa</taxon>
        <taxon>Ecdysozoa</taxon>
        <taxon>Arthropoda</taxon>
        <taxon>Hexapoda</taxon>
        <taxon>Insecta</taxon>
        <taxon>Pterygota</taxon>
        <taxon>Neoptera</taxon>
        <taxon>Paraneoptera</taxon>
        <taxon>Hemiptera</taxon>
        <taxon>Heteroptera</taxon>
        <taxon>Panheteroptera</taxon>
        <taxon>Pentatomomorpha</taxon>
        <taxon>Pentatomoidea</taxon>
        <taxon>Pentatomidae</taxon>
        <taxon>Pentatominae</taxon>
        <taxon>Nezara</taxon>
    </lineage>
</organism>
<name>A0A9P0EBL9_NEZVI</name>
<dbReference type="OrthoDB" id="6347032at2759"/>
<reference evidence="2" key="1">
    <citation type="submission" date="2022-01" db="EMBL/GenBank/DDBJ databases">
        <authorList>
            <person name="King R."/>
        </authorList>
    </citation>
    <scope>NUCLEOTIDE SEQUENCE</scope>
</reference>
<keyword evidence="1" id="KW-1133">Transmembrane helix</keyword>
<keyword evidence="1" id="KW-0472">Membrane</keyword>
<protein>
    <submittedName>
        <fullName evidence="2">Uncharacterized protein</fullName>
    </submittedName>
</protein>
<dbReference type="EMBL" id="OV725077">
    <property type="protein sequence ID" value="CAH1392127.1"/>
    <property type="molecule type" value="Genomic_DNA"/>
</dbReference>
<evidence type="ECO:0000256" key="1">
    <source>
        <dbReference type="SAM" id="Phobius"/>
    </source>
</evidence>
<evidence type="ECO:0000313" key="3">
    <source>
        <dbReference type="Proteomes" id="UP001152798"/>
    </source>
</evidence>
<dbReference type="AlphaFoldDB" id="A0A9P0EBL9"/>
<feature type="transmembrane region" description="Helical" evidence="1">
    <location>
        <begin position="132"/>
        <end position="153"/>
    </location>
</feature>
<feature type="transmembrane region" description="Helical" evidence="1">
    <location>
        <begin position="26"/>
        <end position="45"/>
    </location>
</feature>
<sequence length="162" mass="18578">MAFKVPVVEKSCCGCSLETGTKIIGFFHVFLIGGLFLTVFIFHIVDEYKRYHRGGVIYNDTFNAAFFRDEFLQMTIFGNLAFSACLLYGTFKRDSVFFEPWLVLKTTVIVQGIFNVGIYIVVRAIGHKTLDIFLQLFNVVLESYMFIVVHSLYKEVKTNAHT</sequence>
<dbReference type="InterPro" id="IPR053077">
    <property type="entry name" value="MARVEL_domain_protein_3"/>
</dbReference>
<dbReference type="InterPro" id="IPR031720">
    <property type="entry name" value="DUF4728"/>
</dbReference>
<gene>
    <name evidence="2" type="ORF">NEZAVI_LOCUS3004</name>
</gene>
<accession>A0A9P0EBL9</accession>
<keyword evidence="1" id="KW-0812">Transmembrane</keyword>
<dbReference type="Pfam" id="PF15860">
    <property type="entry name" value="DUF4728"/>
    <property type="match status" value="1"/>
</dbReference>
<feature type="transmembrane region" description="Helical" evidence="1">
    <location>
        <begin position="71"/>
        <end position="90"/>
    </location>
</feature>
<evidence type="ECO:0000313" key="2">
    <source>
        <dbReference type="EMBL" id="CAH1392127.1"/>
    </source>
</evidence>
<keyword evidence="3" id="KW-1185">Reference proteome</keyword>
<dbReference type="PANTHER" id="PTHR34609">
    <property type="entry name" value="GEO08273P1-RELATED"/>
    <property type="match status" value="1"/>
</dbReference>